<gene>
    <name evidence="3" type="ORF">PAPYR_122</name>
</gene>
<proteinExistence type="predicted"/>
<dbReference type="PROSITE" id="PS51186">
    <property type="entry name" value="GNAT"/>
    <property type="match status" value="1"/>
</dbReference>
<reference evidence="3" key="1">
    <citation type="journal article" date="2022" name="bioRxiv">
        <title>Genomics of Preaxostyla Flagellates Illuminates Evolutionary Transitions and the Path Towards Mitochondrial Loss.</title>
        <authorList>
            <person name="Novak L.V.F."/>
            <person name="Treitli S.C."/>
            <person name="Pyrih J."/>
            <person name="Halakuc P."/>
            <person name="Pipaliya S.V."/>
            <person name="Vacek V."/>
            <person name="Brzon O."/>
            <person name="Soukal P."/>
            <person name="Eme L."/>
            <person name="Dacks J.B."/>
            <person name="Karnkowska A."/>
            <person name="Elias M."/>
            <person name="Hampl V."/>
        </authorList>
    </citation>
    <scope>NUCLEOTIDE SEQUENCE</scope>
    <source>
        <strain evidence="3">RCP-MX</strain>
    </source>
</reference>
<name>A0ABQ8UVJ7_9EUKA</name>
<dbReference type="InterPro" id="IPR016181">
    <property type="entry name" value="Acyl_CoA_acyltransferase"/>
</dbReference>
<feature type="region of interest" description="Disordered" evidence="1">
    <location>
        <begin position="237"/>
        <end position="263"/>
    </location>
</feature>
<organism evidence="3 4">
    <name type="scientific">Paratrimastix pyriformis</name>
    <dbReference type="NCBI Taxonomy" id="342808"/>
    <lineage>
        <taxon>Eukaryota</taxon>
        <taxon>Metamonada</taxon>
        <taxon>Preaxostyla</taxon>
        <taxon>Paratrimastigidae</taxon>
        <taxon>Paratrimastix</taxon>
    </lineage>
</organism>
<dbReference type="EMBL" id="JAPMOS010000001">
    <property type="protein sequence ID" value="KAJ4462908.1"/>
    <property type="molecule type" value="Genomic_DNA"/>
</dbReference>
<dbReference type="Proteomes" id="UP001141327">
    <property type="component" value="Unassembled WGS sequence"/>
</dbReference>
<keyword evidence="4" id="KW-1185">Reference proteome</keyword>
<accession>A0ABQ8UVJ7</accession>
<dbReference type="Gene3D" id="3.40.630.30">
    <property type="match status" value="1"/>
</dbReference>
<dbReference type="CDD" id="cd04301">
    <property type="entry name" value="NAT_SF"/>
    <property type="match status" value="1"/>
</dbReference>
<evidence type="ECO:0000313" key="4">
    <source>
        <dbReference type="Proteomes" id="UP001141327"/>
    </source>
</evidence>
<sequence length="263" mass="29091">MSELPHQSRCNSQKENGTAPPLFLRPACSDDVPFLIDCVLNAERGHIGVGWWDLAFPNHEDTIRGLVSEILLTSEPVVHRMDGFLVAVLPDGRPIAGLMGCDLCPPGVPRTSTSRNWEVQIEVFKNAVTKRLSADELPHVMAVLEDLYTAIPEDTGRCWVLDCLYVLPEYRGHGISEQLLRRSLARGAELGIPEARLITYSGNESSLHVYRRLGFETGAVTTHPAFAAAQRRLSSSALRVNPRGNPVRQKTQPGSRKRLAPQQ</sequence>
<dbReference type="InterPro" id="IPR000182">
    <property type="entry name" value="GNAT_dom"/>
</dbReference>
<comment type="caution">
    <text evidence="3">The sequence shown here is derived from an EMBL/GenBank/DDBJ whole genome shotgun (WGS) entry which is preliminary data.</text>
</comment>
<evidence type="ECO:0000259" key="2">
    <source>
        <dbReference type="PROSITE" id="PS51186"/>
    </source>
</evidence>
<dbReference type="Pfam" id="PF00583">
    <property type="entry name" value="Acetyltransf_1"/>
    <property type="match status" value="1"/>
</dbReference>
<evidence type="ECO:0000313" key="3">
    <source>
        <dbReference type="EMBL" id="KAJ4462908.1"/>
    </source>
</evidence>
<protein>
    <recommendedName>
        <fullName evidence="2">N-acetyltransferase domain-containing protein</fullName>
    </recommendedName>
</protein>
<evidence type="ECO:0000256" key="1">
    <source>
        <dbReference type="SAM" id="MobiDB-lite"/>
    </source>
</evidence>
<feature type="domain" description="N-acetyltransferase" evidence="2">
    <location>
        <begin position="156"/>
        <end position="233"/>
    </location>
</feature>
<dbReference type="SUPFAM" id="SSF55729">
    <property type="entry name" value="Acyl-CoA N-acyltransferases (Nat)"/>
    <property type="match status" value="1"/>
</dbReference>